<dbReference type="InterPro" id="IPR032710">
    <property type="entry name" value="NTF2-like_dom_sf"/>
</dbReference>
<dbReference type="InterPro" id="IPR037401">
    <property type="entry name" value="SnoaL-like"/>
</dbReference>
<dbReference type="AlphaFoldDB" id="A0A4R2F850"/>
<dbReference type="SUPFAM" id="SSF54427">
    <property type="entry name" value="NTF2-like"/>
    <property type="match status" value="1"/>
</dbReference>
<dbReference type="RefSeq" id="WP_133039933.1">
    <property type="nucleotide sequence ID" value="NZ_SLWF01000026.1"/>
</dbReference>
<comment type="caution">
    <text evidence="3">The sequence shown here is derived from an EMBL/GenBank/DDBJ whole genome shotgun (WGS) entry which is preliminary data.</text>
</comment>
<dbReference type="Proteomes" id="UP000294832">
    <property type="component" value="Unassembled WGS sequence"/>
</dbReference>
<evidence type="ECO:0000313" key="3">
    <source>
        <dbReference type="EMBL" id="TCN81180.1"/>
    </source>
</evidence>
<organism evidence="3 4">
    <name type="scientific">Shewanella fodinae</name>
    <dbReference type="NCBI Taxonomy" id="552357"/>
    <lineage>
        <taxon>Bacteria</taxon>
        <taxon>Pseudomonadati</taxon>
        <taxon>Pseudomonadota</taxon>
        <taxon>Gammaproteobacteria</taxon>
        <taxon>Alteromonadales</taxon>
        <taxon>Shewanellaceae</taxon>
        <taxon>Shewanella</taxon>
    </lineage>
</organism>
<feature type="chain" id="PRO_5020982051" evidence="1">
    <location>
        <begin position="29"/>
        <end position="176"/>
    </location>
</feature>
<reference evidence="3 4" key="1">
    <citation type="submission" date="2019-03" db="EMBL/GenBank/DDBJ databases">
        <title>Freshwater and sediment microbial communities from various areas in North America, analyzing microbe dynamics in response to fracking.</title>
        <authorList>
            <person name="Lamendella R."/>
        </authorList>
    </citation>
    <scope>NUCLEOTIDE SEQUENCE [LARGE SCALE GENOMIC DNA]</scope>
    <source>
        <strain evidence="3 4">74A</strain>
    </source>
</reference>
<protein>
    <submittedName>
        <fullName evidence="3">SnoaL-like protein</fullName>
    </submittedName>
</protein>
<keyword evidence="4" id="KW-1185">Reference proteome</keyword>
<dbReference type="Gene3D" id="3.10.450.50">
    <property type="match status" value="1"/>
</dbReference>
<dbReference type="EMBL" id="SLWF01000026">
    <property type="protein sequence ID" value="TCN81180.1"/>
    <property type="molecule type" value="Genomic_DNA"/>
</dbReference>
<dbReference type="OrthoDB" id="271716at2"/>
<evidence type="ECO:0000256" key="1">
    <source>
        <dbReference type="SAM" id="SignalP"/>
    </source>
</evidence>
<proteinExistence type="predicted"/>
<dbReference type="Pfam" id="PF13474">
    <property type="entry name" value="SnoaL_3"/>
    <property type="match status" value="1"/>
</dbReference>
<evidence type="ECO:0000259" key="2">
    <source>
        <dbReference type="Pfam" id="PF13474"/>
    </source>
</evidence>
<accession>A0A4R2F850</accession>
<feature type="signal peptide" evidence="1">
    <location>
        <begin position="1"/>
        <end position="28"/>
    </location>
</feature>
<keyword evidence="1" id="KW-0732">Signal</keyword>
<name>A0A4R2F850_9GAMM</name>
<gene>
    <name evidence="3" type="ORF">EDC91_12646</name>
</gene>
<sequence length="176" mass="19699">MLNLPKLTKALLLSTILHSGLCLPVVYADEPTALNQVSRNPQTAKADAVLNMLHLSAAAADWDSYFSLFTEDAGFIGTDITEHWTMADFQHYARSSNGWSYETQSRTLVRHGDVVVFDEILDNKNYGLCRGTGTLILTEDGWKILQYHMSFPIPNALAPRITDQIKVFRKKAVKTP</sequence>
<evidence type="ECO:0000313" key="4">
    <source>
        <dbReference type="Proteomes" id="UP000294832"/>
    </source>
</evidence>
<feature type="domain" description="SnoaL-like" evidence="2">
    <location>
        <begin position="48"/>
        <end position="154"/>
    </location>
</feature>